<proteinExistence type="predicted"/>
<protein>
    <submittedName>
        <fullName evidence="2">TIR-NBS-LRR class disease resistance protein</fullName>
    </submittedName>
</protein>
<feature type="compositionally biased region" description="Polar residues" evidence="1">
    <location>
        <begin position="49"/>
        <end position="60"/>
    </location>
</feature>
<keyword evidence="3" id="KW-1185">Reference proteome</keyword>
<name>A0A1R3H2F5_9ROSI</name>
<sequence>MLACTDYKRPTIFFFLKLVFRLKNLTATSSATGNLFPSARVPIHRRQLQASPSSLGSSNPRWEVNVKG</sequence>
<comment type="caution">
    <text evidence="2">The sequence shown here is derived from an EMBL/GenBank/DDBJ whole genome shotgun (WGS) entry which is preliminary data.</text>
</comment>
<dbReference type="Proteomes" id="UP000187203">
    <property type="component" value="Unassembled WGS sequence"/>
</dbReference>
<accession>A0A1R3H2F5</accession>
<evidence type="ECO:0000256" key="1">
    <source>
        <dbReference type="SAM" id="MobiDB-lite"/>
    </source>
</evidence>
<dbReference type="EMBL" id="AWUE01020960">
    <property type="protein sequence ID" value="OMO64426.1"/>
    <property type="molecule type" value="Genomic_DNA"/>
</dbReference>
<organism evidence="2 3">
    <name type="scientific">Corchorus olitorius</name>
    <dbReference type="NCBI Taxonomy" id="93759"/>
    <lineage>
        <taxon>Eukaryota</taxon>
        <taxon>Viridiplantae</taxon>
        <taxon>Streptophyta</taxon>
        <taxon>Embryophyta</taxon>
        <taxon>Tracheophyta</taxon>
        <taxon>Spermatophyta</taxon>
        <taxon>Magnoliopsida</taxon>
        <taxon>eudicotyledons</taxon>
        <taxon>Gunneridae</taxon>
        <taxon>Pentapetalae</taxon>
        <taxon>rosids</taxon>
        <taxon>malvids</taxon>
        <taxon>Malvales</taxon>
        <taxon>Malvaceae</taxon>
        <taxon>Grewioideae</taxon>
        <taxon>Apeibeae</taxon>
        <taxon>Corchorus</taxon>
    </lineage>
</organism>
<reference evidence="3" key="1">
    <citation type="submission" date="2013-09" db="EMBL/GenBank/DDBJ databases">
        <title>Corchorus olitorius genome sequencing.</title>
        <authorList>
            <person name="Alam M."/>
            <person name="Haque M.S."/>
            <person name="Islam M.S."/>
            <person name="Emdad E.M."/>
            <person name="Islam M.M."/>
            <person name="Ahmed B."/>
            <person name="Halim A."/>
            <person name="Hossen Q.M.M."/>
            <person name="Hossain M.Z."/>
            <person name="Ahmed R."/>
            <person name="Khan M.M."/>
            <person name="Islam R."/>
            <person name="Rashid M.M."/>
            <person name="Khan S.A."/>
            <person name="Rahman M.S."/>
            <person name="Alam M."/>
            <person name="Yahiya A.S."/>
            <person name="Khan M.S."/>
            <person name="Azam M.S."/>
            <person name="Haque T."/>
            <person name="Lashkar M.Z.H."/>
            <person name="Akhand A.I."/>
            <person name="Morshed G."/>
            <person name="Roy S."/>
            <person name="Uddin K.S."/>
            <person name="Rabeya T."/>
            <person name="Hossain A.S."/>
            <person name="Chowdhury A."/>
            <person name="Snigdha A.R."/>
            <person name="Mortoza M.S."/>
            <person name="Matin S.A."/>
            <person name="Hoque S.M.E."/>
            <person name="Islam M.K."/>
            <person name="Roy D.K."/>
            <person name="Haider R."/>
            <person name="Moosa M.M."/>
            <person name="Elias S.M."/>
            <person name="Hasan A.M."/>
            <person name="Jahan S."/>
            <person name="Shafiuddin M."/>
            <person name="Mahmood N."/>
            <person name="Shommy N.S."/>
        </authorList>
    </citation>
    <scope>NUCLEOTIDE SEQUENCE [LARGE SCALE GENOMIC DNA]</scope>
    <source>
        <strain evidence="3">cv. O-4</strain>
    </source>
</reference>
<gene>
    <name evidence="2" type="ORF">COLO4_32050</name>
</gene>
<evidence type="ECO:0000313" key="3">
    <source>
        <dbReference type="Proteomes" id="UP000187203"/>
    </source>
</evidence>
<dbReference type="AlphaFoldDB" id="A0A1R3H2F5"/>
<evidence type="ECO:0000313" key="2">
    <source>
        <dbReference type="EMBL" id="OMO64426.1"/>
    </source>
</evidence>
<feature type="region of interest" description="Disordered" evidence="1">
    <location>
        <begin position="49"/>
        <end position="68"/>
    </location>
</feature>